<keyword evidence="2" id="KW-1185">Reference proteome</keyword>
<gene>
    <name evidence="1" type="ORF">ACFSUB_02335</name>
</gene>
<name>A0ABW5SZG4_9BACI</name>
<evidence type="ECO:0000313" key="1">
    <source>
        <dbReference type="EMBL" id="MFD2704287.1"/>
    </source>
</evidence>
<reference evidence="2" key="1">
    <citation type="journal article" date="2019" name="Int. J. Syst. Evol. Microbiol.">
        <title>The Global Catalogue of Microorganisms (GCM) 10K type strain sequencing project: providing services to taxonomists for standard genome sequencing and annotation.</title>
        <authorList>
            <consortium name="The Broad Institute Genomics Platform"/>
            <consortium name="The Broad Institute Genome Sequencing Center for Infectious Disease"/>
            <person name="Wu L."/>
            <person name="Ma J."/>
        </authorList>
    </citation>
    <scope>NUCLEOTIDE SEQUENCE [LARGE SCALE GENOMIC DNA]</scope>
    <source>
        <strain evidence="2">KCTC 33792</strain>
    </source>
</reference>
<sequence length="61" mass="7258">MTPNPFLKYLIMEAVEALETRIGSGKKEKIRHGFRPERIGFRWFGLLPLSFKVAWQKRRKP</sequence>
<evidence type="ECO:0008006" key="3">
    <source>
        <dbReference type="Google" id="ProtNLM"/>
    </source>
</evidence>
<evidence type="ECO:0000313" key="2">
    <source>
        <dbReference type="Proteomes" id="UP001597520"/>
    </source>
</evidence>
<dbReference type="RefSeq" id="WP_380711573.1">
    <property type="nucleotide sequence ID" value="NZ_JBHUML010000002.1"/>
</dbReference>
<comment type="caution">
    <text evidence="1">The sequence shown here is derived from an EMBL/GenBank/DDBJ whole genome shotgun (WGS) entry which is preliminary data.</text>
</comment>
<dbReference type="Proteomes" id="UP001597520">
    <property type="component" value="Unassembled WGS sequence"/>
</dbReference>
<accession>A0ABW5SZG4</accession>
<dbReference type="EMBL" id="JBHUML010000002">
    <property type="protein sequence ID" value="MFD2704287.1"/>
    <property type="molecule type" value="Genomic_DNA"/>
</dbReference>
<organism evidence="1 2">
    <name type="scientific">Salibacterium lacus</name>
    <dbReference type="NCBI Taxonomy" id="1898109"/>
    <lineage>
        <taxon>Bacteria</taxon>
        <taxon>Bacillati</taxon>
        <taxon>Bacillota</taxon>
        <taxon>Bacilli</taxon>
        <taxon>Bacillales</taxon>
        <taxon>Bacillaceae</taxon>
    </lineage>
</organism>
<proteinExistence type="predicted"/>
<protein>
    <recommendedName>
        <fullName evidence="3">YqzE-like protein</fullName>
    </recommendedName>
</protein>